<name>A0A1J0MF51_9CAUD</name>
<keyword evidence="1" id="KW-0812">Transmembrane</keyword>
<reference evidence="2 3" key="2">
    <citation type="submission" date="2018-04" db="EMBL/GenBank/DDBJ databases">
        <authorList>
            <person name="Shneider M.M."/>
            <person name="Kabanova A.P."/>
            <person name="Vo T.N.H."/>
            <person name="Korzhenkov A."/>
            <person name="Samarov N.I."/>
            <person name="Toshchakov S.V."/>
            <person name="Miroshnikov K.K."/>
            <person name="Ignatov A.N."/>
            <person name="Kulikov E.E."/>
            <person name="Miroshnikov K.A."/>
        </authorList>
    </citation>
    <scope>NUCLEOTIDE SEQUENCE [LARGE SCALE GENOMIC DNA]</scope>
</reference>
<evidence type="ECO:0000313" key="3">
    <source>
        <dbReference type="Proteomes" id="UP000224355"/>
    </source>
</evidence>
<feature type="transmembrane region" description="Helical" evidence="1">
    <location>
        <begin position="12"/>
        <end position="30"/>
    </location>
</feature>
<reference evidence="3" key="1">
    <citation type="submission" date="2016-11" db="EMBL/GenBank/DDBJ databases">
        <authorList>
            <person name="Shneider M.M."/>
            <person name="Kabanova A.P."/>
            <person name="Vo T.N.H."/>
            <person name="Korzhenkov A."/>
            <person name="Samarov N.I."/>
            <person name="Toshchakov S.V."/>
            <person name="Miroshnikov K.K."/>
            <person name="Ignatov A.N."/>
            <person name="Kulikov E.E."/>
            <person name="Miroshnikov K.A."/>
        </authorList>
    </citation>
    <scope>NUCLEOTIDE SEQUENCE [LARGE SCALE GENOMIC DNA]</scope>
</reference>
<protein>
    <submittedName>
        <fullName evidence="2">Uncharacterized protein</fullName>
    </submittedName>
</protein>
<sequence>MHYYETLERKDLFYRIHGAFLFYWTGTVWAPSMRSIMSFTQSTNKVLIGKNFKIRPAQ</sequence>
<keyword evidence="1" id="KW-0472">Membrane</keyword>
<organism evidence="2 3">
    <name type="scientific">Pectobacterium phage PP101</name>
    <dbReference type="NCBI Taxonomy" id="1916414"/>
    <lineage>
        <taxon>Viruses</taxon>
        <taxon>Duplodnaviria</taxon>
        <taxon>Heunggongvirae</taxon>
        <taxon>Uroviricota</taxon>
        <taxon>Caudoviricetes</taxon>
        <taxon>Chaseviridae</taxon>
        <taxon>Cleopatravirinae</taxon>
        <taxon>Suwonvirus</taxon>
        <taxon>Suwonvirus PP101</taxon>
    </lineage>
</organism>
<gene>
    <name evidence="2" type="ORF">PP101_07</name>
</gene>
<keyword evidence="1" id="KW-1133">Transmembrane helix</keyword>
<evidence type="ECO:0000256" key="1">
    <source>
        <dbReference type="SAM" id="Phobius"/>
    </source>
</evidence>
<keyword evidence="3" id="KW-1185">Reference proteome</keyword>
<accession>A0A1J0MF51</accession>
<evidence type="ECO:0000313" key="2">
    <source>
        <dbReference type="EMBL" id="APD19673.1"/>
    </source>
</evidence>
<dbReference type="Proteomes" id="UP000224355">
    <property type="component" value="Segment"/>
</dbReference>
<dbReference type="EMBL" id="KY087898">
    <property type="protein sequence ID" value="APD19673.1"/>
    <property type="molecule type" value="Genomic_DNA"/>
</dbReference>
<proteinExistence type="predicted"/>